<keyword evidence="3" id="KW-0732">Signal</keyword>
<organism evidence="4 5">
    <name type="scientific">Exidia glandulosa HHB12029</name>
    <dbReference type="NCBI Taxonomy" id="1314781"/>
    <lineage>
        <taxon>Eukaryota</taxon>
        <taxon>Fungi</taxon>
        <taxon>Dikarya</taxon>
        <taxon>Basidiomycota</taxon>
        <taxon>Agaricomycotina</taxon>
        <taxon>Agaricomycetes</taxon>
        <taxon>Auriculariales</taxon>
        <taxon>Exidiaceae</taxon>
        <taxon>Exidia</taxon>
    </lineage>
</organism>
<evidence type="ECO:0000256" key="1">
    <source>
        <dbReference type="SAM" id="MobiDB-lite"/>
    </source>
</evidence>
<feature type="transmembrane region" description="Helical" evidence="2">
    <location>
        <begin position="120"/>
        <end position="139"/>
    </location>
</feature>
<protein>
    <recommendedName>
        <fullName evidence="6">Transmembrane protein</fullName>
    </recommendedName>
</protein>
<evidence type="ECO:0000313" key="5">
    <source>
        <dbReference type="Proteomes" id="UP000077266"/>
    </source>
</evidence>
<evidence type="ECO:0008006" key="6">
    <source>
        <dbReference type="Google" id="ProtNLM"/>
    </source>
</evidence>
<keyword evidence="5" id="KW-1185">Reference proteome</keyword>
<dbReference type="Proteomes" id="UP000077266">
    <property type="component" value="Unassembled WGS sequence"/>
</dbReference>
<name>A0A165MBQ2_EXIGL</name>
<dbReference type="AlphaFoldDB" id="A0A165MBQ2"/>
<evidence type="ECO:0000256" key="2">
    <source>
        <dbReference type="SAM" id="Phobius"/>
    </source>
</evidence>
<dbReference type="OrthoDB" id="3358294at2759"/>
<feature type="region of interest" description="Disordered" evidence="1">
    <location>
        <begin position="56"/>
        <end position="108"/>
    </location>
</feature>
<reference evidence="4 5" key="1">
    <citation type="journal article" date="2016" name="Mol. Biol. Evol.">
        <title>Comparative Genomics of Early-Diverging Mushroom-Forming Fungi Provides Insights into the Origins of Lignocellulose Decay Capabilities.</title>
        <authorList>
            <person name="Nagy L.G."/>
            <person name="Riley R."/>
            <person name="Tritt A."/>
            <person name="Adam C."/>
            <person name="Daum C."/>
            <person name="Floudas D."/>
            <person name="Sun H."/>
            <person name="Yadav J.S."/>
            <person name="Pangilinan J."/>
            <person name="Larsson K.H."/>
            <person name="Matsuura K."/>
            <person name="Barry K."/>
            <person name="Labutti K."/>
            <person name="Kuo R."/>
            <person name="Ohm R.A."/>
            <person name="Bhattacharya S.S."/>
            <person name="Shirouzu T."/>
            <person name="Yoshinaga Y."/>
            <person name="Martin F.M."/>
            <person name="Grigoriev I.V."/>
            <person name="Hibbett D.S."/>
        </authorList>
    </citation>
    <scope>NUCLEOTIDE SEQUENCE [LARGE SCALE GENOMIC DNA]</scope>
    <source>
        <strain evidence="4 5">HHB12029</strain>
    </source>
</reference>
<evidence type="ECO:0000313" key="4">
    <source>
        <dbReference type="EMBL" id="KZV99036.1"/>
    </source>
</evidence>
<keyword evidence="2" id="KW-0472">Membrane</keyword>
<keyword evidence="2" id="KW-1133">Transmembrane helix</keyword>
<sequence>MSSTPARAVAFVLHPILSVHSTTASAQARPTDNVENNNIFDAFNMRSLAGPPAPAYVTAPAQSQSAGRAAPAPRSTTFAVGRPSSTESTLPPYAPPGHTLTVDNSGAYSTSEPPTMARELFKYGFFLPLFWIIGITILFSDLKPPLSGWEDKTEDERQRLLASLRQTEVKWARRCLYALFTFLALIGLVAIVLVLVLSHRK</sequence>
<evidence type="ECO:0000256" key="3">
    <source>
        <dbReference type="SAM" id="SignalP"/>
    </source>
</evidence>
<keyword evidence="2" id="KW-0812">Transmembrane</keyword>
<accession>A0A165MBQ2</accession>
<dbReference type="EMBL" id="KV425913">
    <property type="protein sequence ID" value="KZV99036.1"/>
    <property type="molecule type" value="Genomic_DNA"/>
</dbReference>
<feature type="chain" id="PRO_5007862434" description="Transmembrane protein" evidence="3">
    <location>
        <begin position="29"/>
        <end position="201"/>
    </location>
</feature>
<gene>
    <name evidence="4" type="ORF">EXIGLDRAFT_763034</name>
</gene>
<proteinExistence type="predicted"/>
<feature type="transmembrane region" description="Helical" evidence="2">
    <location>
        <begin position="175"/>
        <end position="197"/>
    </location>
</feature>
<feature type="signal peptide" evidence="3">
    <location>
        <begin position="1"/>
        <end position="28"/>
    </location>
</feature>
<feature type="compositionally biased region" description="Polar residues" evidence="1">
    <location>
        <begin position="74"/>
        <end position="89"/>
    </location>
</feature>
<dbReference type="InParanoid" id="A0A165MBQ2"/>